<evidence type="ECO:0000256" key="3">
    <source>
        <dbReference type="ARBA" id="ARBA00007185"/>
    </source>
</evidence>
<keyword evidence="8" id="KW-0411">Iron-sulfur</keyword>
<dbReference type="CDD" id="cd01586">
    <property type="entry name" value="AcnA_IRP"/>
    <property type="match status" value="1"/>
</dbReference>
<keyword evidence="9" id="KW-0456">Lyase</keyword>
<dbReference type="NCBIfam" id="NF006757">
    <property type="entry name" value="PRK09277.1"/>
    <property type="match status" value="1"/>
</dbReference>
<dbReference type="InterPro" id="IPR015928">
    <property type="entry name" value="Aconitase/3IPM_dehydase_swvl"/>
</dbReference>
<accession>A0A3R9NXW3</accession>
<evidence type="ECO:0000256" key="4">
    <source>
        <dbReference type="ARBA" id="ARBA00012926"/>
    </source>
</evidence>
<dbReference type="InterPro" id="IPR001030">
    <property type="entry name" value="Acoase/IPM_deHydtase_lsu_aba"/>
</dbReference>
<evidence type="ECO:0000313" key="15">
    <source>
        <dbReference type="EMBL" id="RSL17221.1"/>
    </source>
</evidence>
<dbReference type="GO" id="GO:0051536">
    <property type="term" value="F:iron-sulfur cluster binding"/>
    <property type="evidence" value="ECO:0007669"/>
    <property type="project" value="UniProtKB-KW"/>
</dbReference>
<dbReference type="PRINTS" id="PR00415">
    <property type="entry name" value="ACONITASE"/>
</dbReference>
<dbReference type="GO" id="GO:0003994">
    <property type="term" value="F:aconitate hydratase activity"/>
    <property type="evidence" value="ECO:0007669"/>
    <property type="project" value="UniProtKB-EC"/>
</dbReference>
<dbReference type="GO" id="GO:0046872">
    <property type="term" value="F:metal ion binding"/>
    <property type="evidence" value="ECO:0007669"/>
    <property type="project" value="UniProtKB-KW"/>
</dbReference>
<dbReference type="InterPro" id="IPR015931">
    <property type="entry name" value="Acnase/IPM_dHydase_lsu_aba_1/3"/>
</dbReference>
<keyword evidence="6" id="KW-0479">Metal-binding</keyword>
<dbReference type="InterPro" id="IPR036008">
    <property type="entry name" value="Aconitase_4Fe-4S_dom"/>
</dbReference>
<evidence type="ECO:0000256" key="7">
    <source>
        <dbReference type="ARBA" id="ARBA00023004"/>
    </source>
</evidence>
<dbReference type="InterPro" id="IPR000573">
    <property type="entry name" value="AconitaseA/IPMdHydase_ssu_swvl"/>
</dbReference>
<comment type="caution">
    <text evidence="15">The sequence shown here is derived from an EMBL/GenBank/DDBJ whole genome shotgun (WGS) entry which is preliminary data.</text>
</comment>
<evidence type="ECO:0000256" key="5">
    <source>
        <dbReference type="ARBA" id="ARBA00019378"/>
    </source>
</evidence>
<comment type="pathway">
    <text evidence="2">Carbohydrate metabolism; tricarboxylic acid cycle; isocitrate from oxaloacetate: step 2/2.</text>
</comment>
<proteinExistence type="inferred from homology"/>
<reference evidence="15 16" key="1">
    <citation type="submission" date="2018-12" db="EMBL/GenBank/DDBJ databases">
        <title>Sequencing of bacterial isolates from soil warming experiment in Harvard Forest, Massachusetts, USA.</title>
        <authorList>
            <person name="Deangelis K."/>
        </authorList>
    </citation>
    <scope>NUCLEOTIDE SEQUENCE [LARGE SCALE GENOMIC DNA]</scope>
    <source>
        <strain evidence="15 16">EB153</strain>
    </source>
</reference>
<dbReference type="InterPro" id="IPR018136">
    <property type="entry name" value="Aconitase_4Fe-4S_BS"/>
</dbReference>
<dbReference type="SUPFAM" id="SSF52016">
    <property type="entry name" value="LeuD/IlvD-like"/>
    <property type="match status" value="1"/>
</dbReference>
<comment type="similarity">
    <text evidence="3">Belongs to the aconitase/IPM isomerase family.</text>
</comment>
<name>A0A3R9NXW3_9BACT</name>
<protein>
    <recommendedName>
        <fullName evidence="5">Aconitate hydratase A</fullName>
        <ecNumber evidence="4">4.2.1.3</ecNumber>
    </recommendedName>
    <alternativeName>
        <fullName evidence="12">Iron-responsive protein-like</fullName>
    </alternativeName>
    <alternativeName>
        <fullName evidence="11">RNA-binding protein</fullName>
    </alternativeName>
</protein>
<dbReference type="PROSITE" id="PS00450">
    <property type="entry name" value="ACONITASE_1"/>
    <property type="match status" value="1"/>
</dbReference>
<evidence type="ECO:0000256" key="12">
    <source>
        <dbReference type="ARBA" id="ARBA00031977"/>
    </source>
</evidence>
<dbReference type="NCBIfam" id="NF009520">
    <property type="entry name" value="PRK12881.1"/>
    <property type="match status" value="1"/>
</dbReference>
<dbReference type="Proteomes" id="UP000269669">
    <property type="component" value="Unassembled WGS sequence"/>
</dbReference>
<organism evidence="15 16">
    <name type="scientific">Edaphobacter aggregans</name>
    <dbReference type="NCBI Taxonomy" id="570835"/>
    <lineage>
        <taxon>Bacteria</taxon>
        <taxon>Pseudomonadati</taxon>
        <taxon>Acidobacteriota</taxon>
        <taxon>Terriglobia</taxon>
        <taxon>Terriglobales</taxon>
        <taxon>Acidobacteriaceae</taxon>
        <taxon>Edaphobacter</taxon>
    </lineage>
</organism>
<dbReference type="RefSeq" id="WP_125485737.1">
    <property type="nucleotide sequence ID" value="NZ_RSDW01000001.1"/>
</dbReference>
<dbReference type="FunFam" id="3.30.499.10:FF:000002">
    <property type="entry name" value="Aconitate hydratase"/>
    <property type="match status" value="1"/>
</dbReference>
<keyword evidence="16" id="KW-1185">Reference proteome</keyword>
<evidence type="ECO:0000256" key="10">
    <source>
        <dbReference type="ARBA" id="ARBA00023501"/>
    </source>
</evidence>
<gene>
    <name evidence="15" type="ORF">EDE15_2751</name>
</gene>
<dbReference type="CDD" id="cd01580">
    <property type="entry name" value="AcnA_IRP_Swivel"/>
    <property type="match status" value="1"/>
</dbReference>
<dbReference type="EMBL" id="RSDW01000001">
    <property type="protein sequence ID" value="RSL17221.1"/>
    <property type="molecule type" value="Genomic_DNA"/>
</dbReference>
<comment type="cofactor">
    <cofactor evidence="1">
        <name>[4Fe-4S] cluster</name>
        <dbReference type="ChEBI" id="CHEBI:49883"/>
    </cofactor>
</comment>
<dbReference type="Gene3D" id="3.20.19.10">
    <property type="entry name" value="Aconitase, domain 4"/>
    <property type="match status" value="1"/>
</dbReference>
<evidence type="ECO:0000256" key="6">
    <source>
        <dbReference type="ARBA" id="ARBA00022723"/>
    </source>
</evidence>
<evidence type="ECO:0000256" key="1">
    <source>
        <dbReference type="ARBA" id="ARBA00001966"/>
    </source>
</evidence>
<sequence length="969" mass="104047">MSSAPTTSHPDSFKSKSTLKSGSTTVNLFRLKALEGTDVNLARLPFSLRILLENLLRHEDGRTVTADDIKFLAAWDPKAEPSREIAYMPARVLMQDFTGVPAVVDLAAMRDAMLALGGNPERINPLQPAELVIDHSVQVDEFGTVRAYDMNAALEFQRNRERYAFLKWGQTAFRNFSAVPPGMGICHQVNLEYLARVVFTTQPDAAGNVYAYPDTLVGTDSHTTMINGLGVLGWGVGGIEAEAAMLGQPVSMLVPQVVGFKLTGKLKEGTTATDLVLTVTEALRKLGVVGKFVEFYGPGIAELPLADRATIANMAPEYGATCGIFPVDAETLRYLRLTGRTEEQIALVEAYYKEQGLFHTTDAAEAEYSATIALDLATVEPSVAGPKRPQDRVPLSKAGASFKEQLPALLGPNANSQTVRQLVRWEGEGGHTSATGDVASAIGAPAPVVGAPVVAVATLEAEGGGVATLEAPAVSIKSRFGVDPDPYLGHGSIVIAAITSCTNTSNPYVMIAAGLLAKKAVEKGLKTPPWVKTSLAPGSRVVTDYYVKSGLMPYLDALRFQIVGYGCTTCIGNSGPLPTDVSKSIEDHGLVAVSVLSGNRNFEGRISPEVRANYLMSPPLVVAYALAGHIGHNFDTEPLGKGKDGKPVFLKDIWPTQQEVSETVGSSIDSDMFRHEYSTVSLGDQNWQNLKFPAGNTYGWEADSTYIRKAPYFDGMKAQPEPVEDIHGARVLAVLGDSVTTDHISPAGSIKLNGPAGKYLTDHGVKPADFNSYGSRRGNHEVMVRGTFANVRLRNRLAPGTEGGVTRLLPDDKPMSIYDASVEYAKRGTPLAILAGKEYGSGSSRDWAAKGPRLLGIRFVIAESYERIHRSNLVGMGILPLQFLPGQNVESLHLTGEEVFALGETPGQLKAMLDSKFANGKTLTVFAESDKGKTTEFSVTVRIDTPQEILYYQNGGILQYVLRQLAAKG</sequence>
<dbReference type="GO" id="GO:0006099">
    <property type="term" value="P:tricarboxylic acid cycle"/>
    <property type="evidence" value="ECO:0007669"/>
    <property type="project" value="UniProtKB-UniPathway"/>
</dbReference>
<dbReference type="FunFam" id="3.20.19.10:FF:000001">
    <property type="entry name" value="Aconitate hydratase"/>
    <property type="match status" value="1"/>
</dbReference>
<dbReference type="Gene3D" id="6.10.190.10">
    <property type="match status" value="1"/>
</dbReference>
<dbReference type="Pfam" id="PF00694">
    <property type="entry name" value="Aconitase_C"/>
    <property type="match status" value="1"/>
</dbReference>
<keyword evidence="7" id="KW-0408">Iron</keyword>
<dbReference type="SUPFAM" id="SSF53732">
    <property type="entry name" value="Aconitase iron-sulfur domain"/>
    <property type="match status" value="1"/>
</dbReference>
<dbReference type="InterPro" id="IPR044137">
    <property type="entry name" value="AcnA_IRP_Swivel"/>
</dbReference>
<feature type="domain" description="Aconitase/3-isopropylmalate dehydratase large subunit alpha/beta/alpha" evidence="13">
    <location>
        <begin position="75"/>
        <end position="628"/>
    </location>
</feature>
<evidence type="ECO:0000256" key="2">
    <source>
        <dbReference type="ARBA" id="ARBA00004717"/>
    </source>
</evidence>
<feature type="domain" description="Aconitase A/isopropylmalate dehydratase small subunit swivel" evidence="14">
    <location>
        <begin position="758"/>
        <end position="884"/>
    </location>
</feature>
<evidence type="ECO:0000256" key="8">
    <source>
        <dbReference type="ARBA" id="ARBA00023014"/>
    </source>
</evidence>
<evidence type="ECO:0000256" key="9">
    <source>
        <dbReference type="ARBA" id="ARBA00023239"/>
    </source>
</evidence>
<dbReference type="UniPathway" id="UPA00223">
    <property type="reaction ID" value="UER00718"/>
</dbReference>
<dbReference type="OrthoDB" id="9764318at2"/>
<evidence type="ECO:0000313" key="16">
    <source>
        <dbReference type="Proteomes" id="UP000269669"/>
    </source>
</evidence>
<evidence type="ECO:0000256" key="11">
    <source>
        <dbReference type="ARBA" id="ARBA00031081"/>
    </source>
</evidence>
<evidence type="ECO:0000259" key="13">
    <source>
        <dbReference type="Pfam" id="PF00330"/>
    </source>
</evidence>
<dbReference type="InterPro" id="IPR006249">
    <property type="entry name" value="Aconitase/IRP2"/>
</dbReference>
<dbReference type="AlphaFoldDB" id="A0A3R9NXW3"/>
<dbReference type="EC" id="4.2.1.3" evidence="4"/>
<dbReference type="Pfam" id="PF00330">
    <property type="entry name" value="Aconitase"/>
    <property type="match status" value="1"/>
</dbReference>
<evidence type="ECO:0000259" key="14">
    <source>
        <dbReference type="Pfam" id="PF00694"/>
    </source>
</evidence>
<dbReference type="PANTHER" id="PTHR11670">
    <property type="entry name" value="ACONITASE/IRON-RESPONSIVE ELEMENT FAMILY MEMBER"/>
    <property type="match status" value="1"/>
</dbReference>
<comment type="catalytic activity">
    <reaction evidence="10">
        <text>citrate = D-threo-isocitrate</text>
        <dbReference type="Rhea" id="RHEA:10336"/>
        <dbReference type="ChEBI" id="CHEBI:15562"/>
        <dbReference type="ChEBI" id="CHEBI:16947"/>
        <dbReference type="EC" id="4.2.1.3"/>
    </reaction>
</comment>
<dbReference type="Gene3D" id="3.30.499.10">
    <property type="entry name" value="Aconitase, domain 3"/>
    <property type="match status" value="2"/>
</dbReference>